<dbReference type="InterPro" id="IPR052228">
    <property type="entry name" value="Sec_Metab_Biosynth_Oxidored"/>
</dbReference>
<dbReference type="EMBL" id="JAYKXP010000007">
    <property type="protein sequence ID" value="KAK7056489.1"/>
    <property type="molecule type" value="Genomic_DNA"/>
</dbReference>
<sequence>MKLSEAKCNNALTGSRLSTTYTPIAVFVGGTSGIGRQTAELLAQYTNGNVHIILVARGRDAAEKILEGMVRPLDGRKVLRVFIQCDVALMKNAEAAVAEIQALLQANQLPQKINFLFLSAGYASFSDRRNDTEEGIDHQLVLRYYHRFKFIRETLPLLHAAKDVGEDAKVVSCLGAGAKWPWVPKDGDFGYKKRKNGPGFHAPLVSAVYGDLAVEGFASHNPGISFTHMNPWFVRTQQFNNKRQISPTKWYAKFLNPIIVFFWSFFSLSEEESAEYFLYALLHGDAGAHWRDNRAKEIGFRVNGVDKEAFWRHSMEETRRRTV</sequence>
<gene>
    <name evidence="2" type="ORF">VNI00_003045</name>
</gene>
<dbReference type="PANTHER" id="PTHR47534:SF3">
    <property type="entry name" value="ALCOHOL DEHYDROGENASE-LIKE C-TERMINAL DOMAIN-CONTAINING PROTEIN"/>
    <property type="match status" value="1"/>
</dbReference>
<keyword evidence="3" id="KW-1185">Reference proteome</keyword>
<accession>A0AAW0DV45</accession>
<dbReference type="Gene3D" id="3.40.50.720">
    <property type="entry name" value="NAD(P)-binding Rossmann-like Domain"/>
    <property type="match status" value="1"/>
</dbReference>
<keyword evidence="1" id="KW-0560">Oxidoreductase</keyword>
<dbReference type="GO" id="GO:0016491">
    <property type="term" value="F:oxidoreductase activity"/>
    <property type="evidence" value="ECO:0007669"/>
    <property type="project" value="UniProtKB-KW"/>
</dbReference>
<organism evidence="2 3">
    <name type="scientific">Paramarasmius palmivorus</name>
    <dbReference type="NCBI Taxonomy" id="297713"/>
    <lineage>
        <taxon>Eukaryota</taxon>
        <taxon>Fungi</taxon>
        <taxon>Dikarya</taxon>
        <taxon>Basidiomycota</taxon>
        <taxon>Agaricomycotina</taxon>
        <taxon>Agaricomycetes</taxon>
        <taxon>Agaricomycetidae</taxon>
        <taxon>Agaricales</taxon>
        <taxon>Marasmiineae</taxon>
        <taxon>Marasmiaceae</taxon>
        <taxon>Paramarasmius</taxon>
    </lineage>
</organism>
<dbReference type="Proteomes" id="UP001383192">
    <property type="component" value="Unassembled WGS sequence"/>
</dbReference>
<dbReference type="AlphaFoldDB" id="A0AAW0DV45"/>
<dbReference type="SUPFAM" id="SSF51735">
    <property type="entry name" value="NAD(P)-binding Rossmann-fold domains"/>
    <property type="match status" value="1"/>
</dbReference>
<dbReference type="InterPro" id="IPR036291">
    <property type="entry name" value="NAD(P)-bd_dom_sf"/>
</dbReference>
<name>A0AAW0DV45_9AGAR</name>
<protein>
    <recommendedName>
        <fullName evidence="4">NAD(P)-binding protein</fullName>
    </recommendedName>
</protein>
<proteinExistence type="predicted"/>
<evidence type="ECO:0008006" key="4">
    <source>
        <dbReference type="Google" id="ProtNLM"/>
    </source>
</evidence>
<dbReference type="Pfam" id="PF00106">
    <property type="entry name" value="adh_short"/>
    <property type="match status" value="1"/>
</dbReference>
<comment type="caution">
    <text evidence="2">The sequence shown here is derived from an EMBL/GenBank/DDBJ whole genome shotgun (WGS) entry which is preliminary data.</text>
</comment>
<evidence type="ECO:0000313" key="3">
    <source>
        <dbReference type="Proteomes" id="UP001383192"/>
    </source>
</evidence>
<dbReference type="InterPro" id="IPR002347">
    <property type="entry name" value="SDR_fam"/>
</dbReference>
<evidence type="ECO:0000256" key="1">
    <source>
        <dbReference type="ARBA" id="ARBA00023002"/>
    </source>
</evidence>
<evidence type="ECO:0000313" key="2">
    <source>
        <dbReference type="EMBL" id="KAK7056489.1"/>
    </source>
</evidence>
<dbReference type="PANTHER" id="PTHR47534">
    <property type="entry name" value="YALI0E05731P"/>
    <property type="match status" value="1"/>
</dbReference>
<reference evidence="2 3" key="1">
    <citation type="submission" date="2024-01" db="EMBL/GenBank/DDBJ databases">
        <title>A draft genome for a cacao thread blight-causing isolate of Paramarasmius palmivorus.</title>
        <authorList>
            <person name="Baruah I.K."/>
            <person name="Bukari Y."/>
            <person name="Amoako-Attah I."/>
            <person name="Meinhardt L.W."/>
            <person name="Bailey B.A."/>
            <person name="Cohen S.P."/>
        </authorList>
    </citation>
    <scope>NUCLEOTIDE SEQUENCE [LARGE SCALE GENOMIC DNA]</scope>
    <source>
        <strain evidence="2 3">GH-12</strain>
    </source>
</reference>